<sequence>MIQFFLPDNTVLNNFAIIGRMDLLETLLRGKGAWCATIASECAKGARVPGREAMSSARHFLGDPWYPETGAERVSVQLIQDELLGPGDPRTAHLGEAETIALVESRGAAARFITDDKDARRVAEAHQIGVVTTFDLFRLALKVRLVTPAEVYGFAQALHREQRGVPVSLLGGVTAVEVWAAAAA</sequence>
<evidence type="ECO:0000313" key="1">
    <source>
        <dbReference type="EMBL" id="GAA1855437.1"/>
    </source>
</evidence>
<proteinExistence type="predicted"/>
<dbReference type="RefSeq" id="WP_344100258.1">
    <property type="nucleotide sequence ID" value="NZ_BAAANL010000002.1"/>
</dbReference>
<reference evidence="2" key="1">
    <citation type="journal article" date="2019" name="Int. J. Syst. Evol. Microbiol.">
        <title>The Global Catalogue of Microorganisms (GCM) 10K type strain sequencing project: providing services to taxonomists for standard genome sequencing and annotation.</title>
        <authorList>
            <consortium name="The Broad Institute Genomics Platform"/>
            <consortium name="The Broad Institute Genome Sequencing Center for Infectious Disease"/>
            <person name="Wu L."/>
            <person name="Ma J."/>
        </authorList>
    </citation>
    <scope>NUCLEOTIDE SEQUENCE [LARGE SCALE GENOMIC DNA]</scope>
    <source>
        <strain evidence="2">JCM 14326</strain>
    </source>
</reference>
<name>A0ABP4ZFV2_9MICO</name>
<organism evidence="1 2">
    <name type="scientific">Myceligenerans crystallogenes</name>
    <dbReference type="NCBI Taxonomy" id="316335"/>
    <lineage>
        <taxon>Bacteria</taxon>
        <taxon>Bacillati</taxon>
        <taxon>Actinomycetota</taxon>
        <taxon>Actinomycetes</taxon>
        <taxon>Micrococcales</taxon>
        <taxon>Promicromonosporaceae</taxon>
        <taxon>Myceligenerans</taxon>
    </lineage>
</organism>
<evidence type="ECO:0008006" key="3">
    <source>
        <dbReference type="Google" id="ProtNLM"/>
    </source>
</evidence>
<keyword evidence="2" id="KW-1185">Reference proteome</keyword>
<evidence type="ECO:0000313" key="2">
    <source>
        <dbReference type="Proteomes" id="UP001501094"/>
    </source>
</evidence>
<comment type="caution">
    <text evidence="1">The sequence shown here is derived from an EMBL/GenBank/DDBJ whole genome shotgun (WGS) entry which is preliminary data.</text>
</comment>
<dbReference type="InterPro" id="IPR021799">
    <property type="entry name" value="PIN-like_prokaryotic"/>
</dbReference>
<accession>A0ABP4ZFV2</accession>
<gene>
    <name evidence="1" type="ORF">GCM10009751_10360</name>
</gene>
<dbReference type="EMBL" id="BAAANL010000002">
    <property type="protein sequence ID" value="GAA1855437.1"/>
    <property type="molecule type" value="Genomic_DNA"/>
</dbReference>
<protein>
    <recommendedName>
        <fullName evidence="3">PIN domain-containing protein</fullName>
    </recommendedName>
</protein>
<dbReference type="Pfam" id="PF11848">
    <property type="entry name" value="DUF3368"/>
    <property type="match status" value="1"/>
</dbReference>
<dbReference type="Proteomes" id="UP001501094">
    <property type="component" value="Unassembled WGS sequence"/>
</dbReference>